<comment type="caution">
    <text evidence="2">The sequence shown here is derived from an EMBL/GenBank/DDBJ whole genome shotgun (WGS) entry which is preliminary data.</text>
</comment>
<keyword evidence="3" id="KW-1185">Reference proteome</keyword>
<proteinExistence type="predicted"/>
<feature type="region of interest" description="Disordered" evidence="1">
    <location>
        <begin position="1"/>
        <end position="84"/>
    </location>
</feature>
<organism evidence="2 3">
    <name type="scientific">Aspergillus novofumigatus (strain IBT 16806)</name>
    <dbReference type="NCBI Taxonomy" id="1392255"/>
    <lineage>
        <taxon>Eukaryota</taxon>
        <taxon>Fungi</taxon>
        <taxon>Dikarya</taxon>
        <taxon>Ascomycota</taxon>
        <taxon>Pezizomycotina</taxon>
        <taxon>Eurotiomycetes</taxon>
        <taxon>Eurotiomycetidae</taxon>
        <taxon>Eurotiales</taxon>
        <taxon>Aspergillaceae</taxon>
        <taxon>Aspergillus</taxon>
        <taxon>Aspergillus subgen. Fumigati</taxon>
    </lineage>
</organism>
<dbReference type="OMA" id="ANPHSEE"/>
<sequence>MGSQKRALRASPPGRSGRAPAAAASRESGDVLHASSPLQKATLHEPQRKQRAHHEGSDNDNDRNSQDPSSAVDFSNDSMLIIDEEAGQMEPIDAMLSGWFSMPGAAISPLYSGDQTTEPPEFA</sequence>
<evidence type="ECO:0000313" key="3">
    <source>
        <dbReference type="Proteomes" id="UP000234474"/>
    </source>
</evidence>
<dbReference type="AlphaFoldDB" id="A0A2I1BSU6"/>
<dbReference type="GeneID" id="36531748"/>
<evidence type="ECO:0000256" key="1">
    <source>
        <dbReference type="SAM" id="MobiDB-lite"/>
    </source>
</evidence>
<protein>
    <submittedName>
        <fullName evidence="2">Uncharacterized protein</fullName>
    </submittedName>
</protein>
<dbReference type="EMBL" id="MSZS01000014">
    <property type="protein sequence ID" value="PKX88463.1"/>
    <property type="molecule type" value="Genomic_DNA"/>
</dbReference>
<feature type="compositionally biased region" description="Low complexity" evidence="1">
    <location>
        <begin position="9"/>
        <end position="26"/>
    </location>
</feature>
<feature type="compositionally biased region" description="Basic and acidic residues" evidence="1">
    <location>
        <begin position="42"/>
        <end position="65"/>
    </location>
</feature>
<dbReference type="RefSeq" id="XP_024677058.1">
    <property type="nucleotide sequence ID" value="XM_024824423.1"/>
</dbReference>
<name>A0A2I1BSU6_ASPN1</name>
<accession>A0A2I1BSU6</accession>
<dbReference type="Proteomes" id="UP000234474">
    <property type="component" value="Unassembled WGS sequence"/>
</dbReference>
<evidence type="ECO:0000313" key="2">
    <source>
        <dbReference type="EMBL" id="PKX88463.1"/>
    </source>
</evidence>
<feature type="non-terminal residue" evidence="2">
    <location>
        <position position="123"/>
    </location>
</feature>
<dbReference type="OrthoDB" id="2740448at2759"/>
<feature type="compositionally biased region" description="Polar residues" evidence="1">
    <location>
        <begin position="66"/>
        <end position="78"/>
    </location>
</feature>
<gene>
    <name evidence="2" type="ORF">P174DRAFT_415316</name>
</gene>
<reference evidence="3" key="1">
    <citation type="journal article" date="2018" name="Proc. Natl. Acad. Sci. U.S.A.">
        <title>Linking secondary metabolites to gene clusters through genome sequencing of six diverse Aspergillus species.</title>
        <authorList>
            <person name="Kaerboelling I."/>
            <person name="Vesth T.C."/>
            <person name="Frisvad J.C."/>
            <person name="Nybo J.L."/>
            <person name="Theobald S."/>
            <person name="Kuo A."/>
            <person name="Bowyer P."/>
            <person name="Matsuda Y."/>
            <person name="Mondo S."/>
            <person name="Lyhne E.K."/>
            <person name="Kogle M.E."/>
            <person name="Clum A."/>
            <person name="Lipzen A."/>
            <person name="Salamov A."/>
            <person name="Ngan C.Y."/>
            <person name="Daum C."/>
            <person name="Chiniquy J."/>
            <person name="Barry K."/>
            <person name="LaButti K."/>
            <person name="Haridas S."/>
            <person name="Simmons B.A."/>
            <person name="Magnuson J.K."/>
            <person name="Mortensen U.H."/>
            <person name="Larsen T.O."/>
            <person name="Grigoriev I.V."/>
            <person name="Baker S.E."/>
            <person name="Andersen M.R."/>
        </authorList>
    </citation>
    <scope>NUCLEOTIDE SEQUENCE [LARGE SCALE GENOMIC DNA]</scope>
    <source>
        <strain evidence="3">IBT 16806</strain>
    </source>
</reference>
<dbReference type="VEuPathDB" id="FungiDB:P174DRAFT_415316"/>